<evidence type="ECO:0000313" key="3">
    <source>
        <dbReference type="Proteomes" id="UP000053354"/>
    </source>
</evidence>
<dbReference type="SUPFAM" id="SSF53448">
    <property type="entry name" value="Nucleotide-diphospho-sugar transferases"/>
    <property type="match status" value="1"/>
</dbReference>
<proteinExistence type="predicted"/>
<sequence length="283" mass="33213">MGKKISVIIVSYMNLNIIKDCLSSIYKFNDIGNELEVIIVDNSPENTIINYVKKEWESVIVVKNENNGFGEANNVGARIARGNVILFLNPDTILVEPLFSFALEKFDESREVALFGLKLIDKKFKRNMSYYLIDSAGFVPSQINKICNKLDIFIDGKMFISGANIFILKDIFFEIGMFDEEIFMYYEESDLIKRLRNKGYKTAYFKEKRIIHLEGKSSNNNFNALERRMNSLKYYCMKYDQNFSEYLEKEINYLRLKTVVYNLFRNDVRNLKKSIKILESYNK</sequence>
<reference evidence="2" key="1">
    <citation type="submission" date="2016-10" db="EMBL/GenBank/DDBJ databases">
        <authorList>
            <person name="See-Too W.S."/>
        </authorList>
    </citation>
    <scope>NUCLEOTIDE SEQUENCE</scope>
    <source>
        <strain evidence="2">L10.15</strain>
    </source>
</reference>
<name>A0A1B1S2W7_9BACL</name>
<dbReference type="Pfam" id="PF00535">
    <property type="entry name" value="Glycos_transf_2"/>
    <property type="match status" value="1"/>
</dbReference>
<dbReference type="InterPro" id="IPR001173">
    <property type="entry name" value="Glyco_trans_2-like"/>
</dbReference>
<dbReference type="CDD" id="cd04186">
    <property type="entry name" value="GT_2_like_c"/>
    <property type="match status" value="1"/>
</dbReference>
<gene>
    <name evidence="2" type="ORF">I858_011165</name>
</gene>
<dbReference type="RefSeq" id="WP_049695183.1">
    <property type="nucleotide sequence ID" value="NZ_CP016540.2"/>
</dbReference>
<dbReference type="KEGG" id="pll:I858_011165"/>
<organism evidence="2 3">
    <name type="scientific">Planococcus versutus</name>
    <dbReference type="NCBI Taxonomy" id="1302659"/>
    <lineage>
        <taxon>Bacteria</taxon>
        <taxon>Bacillati</taxon>
        <taxon>Bacillota</taxon>
        <taxon>Bacilli</taxon>
        <taxon>Bacillales</taxon>
        <taxon>Caryophanaceae</taxon>
        <taxon>Planococcus</taxon>
    </lineage>
</organism>
<feature type="domain" description="Glycosyltransferase 2-like" evidence="1">
    <location>
        <begin position="6"/>
        <end position="138"/>
    </location>
</feature>
<dbReference type="InterPro" id="IPR029044">
    <property type="entry name" value="Nucleotide-diphossugar_trans"/>
</dbReference>
<protein>
    <recommendedName>
        <fullName evidence="1">Glycosyltransferase 2-like domain-containing protein</fullName>
    </recommendedName>
</protein>
<dbReference type="AlphaFoldDB" id="A0A1B1S2W7"/>
<dbReference type="Proteomes" id="UP000053354">
    <property type="component" value="Chromosome"/>
</dbReference>
<dbReference type="STRING" id="1302659.I858_011165"/>
<evidence type="ECO:0000259" key="1">
    <source>
        <dbReference type="Pfam" id="PF00535"/>
    </source>
</evidence>
<dbReference type="PANTHER" id="PTHR43179">
    <property type="entry name" value="RHAMNOSYLTRANSFERASE WBBL"/>
    <property type="match status" value="1"/>
</dbReference>
<evidence type="ECO:0000313" key="2">
    <source>
        <dbReference type="EMBL" id="ANU27547.1"/>
    </source>
</evidence>
<dbReference type="PANTHER" id="PTHR43179:SF7">
    <property type="entry name" value="RHAMNOSYLTRANSFERASE WBBL"/>
    <property type="match status" value="1"/>
</dbReference>
<dbReference type="EMBL" id="CP016540">
    <property type="protein sequence ID" value="ANU27547.1"/>
    <property type="molecule type" value="Genomic_DNA"/>
</dbReference>
<keyword evidence="3" id="KW-1185">Reference proteome</keyword>
<accession>A0A1B1S2W7</accession>
<dbReference type="Gene3D" id="3.90.550.10">
    <property type="entry name" value="Spore Coat Polysaccharide Biosynthesis Protein SpsA, Chain A"/>
    <property type="match status" value="1"/>
</dbReference>
<dbReference type="OrthoDB" id="9771846at2"/>